<feature type="region of interest" description="Disordered" evidence="1">
    <location>
        <begin position="24"/>
        <end position="58"/>
    </location>
</feature>
<dbReference type="Proteomes" id="UP000716291">
    <property type="component" value="Unassembled WGS sequence"/>
</dbReference>
<evidence type="ECO:0000313" key="4">
    <source>
        <dbReference type="Proteomes" id="UP000716291"/>
    </source>
</evidence>
<evidence type="ECO:0000256" key="2">
    <source>
        <dbReference type="SAM" id="SignalP"/>
    </source>
</evidence>
<comment type="caution">
    <text evidence="3">The sequence shown here is derived from an EMBL/GenBank/DDBJ whole genome shotgun (WGS) entry which is preliminary data.</text>
</comment>
<name>A0A9P6XKQ3_RHIOR</name>
<dbReference type="EMBL" id="JAANQT010000003">
    <property type="protein sequence ID" value="KAG1316190.1"/>
    <property type="molecule type" value="Genomic_DNA"/>
</dbReference>
<evidence type="ECO:0000313" key="3">
    <source>
        <dbReference type="EMBL" id="KAG1316190.1"/>
    </source>
</evidence>
<gene>
    <name evidence="3" type="ORF">G6F64_000040</name>
</gene>
<keyword evidence="4" id="KW-1185">Reference proteome</keyword>
<accession>A0A9P6XKQ3</accession>
<feature type="compositionally biased region" description="Acidic residues" evidence="1">
    <location>
        <begin position="47"/>
        <end position="56"/>
    </location>
</feature>
<evidence type="ECO:0000256" key="1">
    <source>
        <dbReference type="SAM" id="MobiDB-lite"/>
    </source>
</evidence>
<dbReference type="AlphaFoldDB" id="A0A9P6XKQ3"/>
<feature type="chain" id="PRO_5040167771" evidence="2">
    <location>
        <begin position="23"/>
        <end position="154"/>
    </location>
</feature>
<feature type="signal peptide" evidence="2">
    <location>
        <begin position="1"/>
        <end position="22"/>
    </location>
</feature>
<organism evidence="3 4">
    <name type="scientific">Rhizopus oryzae</name>
    <name type="common">Mucormycosis agent</name>
    <name type="synonym">Rhizopus arrhizus var. delemar</name>
    <dbReference type="NCBI Taxonomy" id="64495"/>
    <lineage>
        <taxon>Eukaryota</taxon>
        <taxon>Fungi</taxon>
        <taxon>Fungi incertae sedis</taxon>
        <taxon>Mucoromycota</taxon>
        <taxon>Mucoromycotina</taxon>
        <taxon>Mucoromycetes</taxon>
        <taxon>Mucorales</taxon>
        <taxon>Mucorineae</taxon>
        <taxon>Rhizopodaceae</taxon>
        <taxon>Rhizopus</taxon>
    </lineage>
</organism>
<sequence>MWWMRTELSRWILLLSCLLTSSRTPSLRNTSKRPSSPTIDERKVDLESGDPFDSDDEKTRCLKQRHQTEHVLTVRMTPIYLQHIRMARLNALRQHHLSNNQGSHGIEKQVKGADRASNDLPSFLVTPAWTGQGVDRVQRFCEYLTECFDDCHRL</sequence>
<keyword evidence="2" id="KW-0732">Signal</keyword>
<reference evidence="3" key="1">
    <citation type="journal article" date="2020" name="Microb. Genom.">
        <title>Genetic diversity of clinical and environmental Mucorales isolates obtained from an investigation of mucormycosis cases among solid organ transplant recipients.</title>
        <authorList>
            <person name="Nguyen M.H."/>
            <person name="Kaul D."/>
            <person name="Muto C."/>
            <person name="Cheng S.J."/>
            <person name="Richter R.A."/>
            <person name="Bruno V.M."/>
            <person name="Liu G."/>
            <person name="Beyhan S."/>
            <person name="Sundermann A.J."/>
            <person name="Mounaud S."/>
            <person name="Pasculle A.W."/>
            <person name="Nierman W.C."/>
            <person name="Driscoll E."/>
            <person name="Cumbie R."/>
            <person name="Clancy C.J."/>
            <person name="Dupont C.L."/>
        </authorList>
    </citation>
    <scope>NUCLEOTIDE SEQUENCE</scope>
    <source>
        <strain evidence="3">GL11</strain>
    </source>
</reference>
<protein>
    <submittedName>
        <fullName evidence="3">Uncharacterized protein</fullName>
    </submittedName>
</protein>
<proteinExistence type="predicted"/>